<dbReference type="GO" id="GO:0003677">
    <property type="term" value="F:DNA binding"/>
    <property type="evidence" value="ECO:0007669"/>
    <property type="project" value="UniProtKB-KW"/>
</dbReference>
<comment type="similarity">
    <text evidence="1">Belongs to the 'phage' integrase family.</text>
</comment>
<dbReference type="GO" id="GO:0075713">
    <property type="term" value="P:establishment of integrated proviral latency"/>
    <property type="evidence" value="ECO:0007669"/>
    <property type="project" value="UniProtKB-KW"/>
</dbReference>
<dbReference type="GO" id="GO:0015074">
    <property type="term" value="P:DNA integration"/>
    <property type="evidence" value="ECO:0007669"/>
    <property type="project" value="UniProtKB-KW"/>
</dbReference>
<evidence type="ECO:0000313" key="9">
    <source>
        <dbReference type="EMBL" id="CAB4684047.1"/>
    </source>
</evidence>
<feature type="domain" description="Tyr recombinase" evidence="7">
    <location>
        <begin position="173"/>
        <end position="343"/>
    </location>
</feature>
<dbReference type="InterPro" id="IPR013762">
    <property type="entry name" value="Integrase-like_cat_sf"/>
</dbReference>
<dbReference type="Gene3D" id="1.10.150.130">
    <property type="match status" value="1"/>
</dbReference>
<dbReference type="InterPro" id="IPR011010">
    <property type="entry name" value="DNA_brk_join_enz"/>
</dbReference>
<name>A0A6J6ND10_9ZZZZ</name>
<dbReference type="GO" id="GO:0044826">
    <property type="term" value="P:viral genome integration into host DNA"/>
    <property type="evidence" value="ECO:0007669"/>
    <property type="project" value="UniProtKB-KW"/>
</dbReference>
<evidence type="ECO:0000256" key="1">
    <source>
        <dbReference type="ARBA" id="ARBA00008857"/>
    </source>
</evidence>
<dbReference type="SUPFAM" id="SSF56349">
    <property type="entry name" value="DNA breaking-rejoining enzymes"/>
    <property type="match status" value="1"/>
</dbReference>
<keyword evidence="5" id="KW-1179">Viral genome integration</keyword>
<dbReference type="EMBL" id="CAEZXP010000001">
    <property type="protein sequence ID" value="CAB4684047.1"/>
    <property type="molecule type" value="Genomic_DNA"/>
</dbReference>
<dbReference type="InterPro" id="IPR044068">
    <property type="entry name" value="CB"/>
</dbReference>
<evidence type="ECO:0000259" key="7">
    <source>
        <dbReference type="PROSITE" id="PS51898"/>
    </source>
</evidence>
<dbReference type="PROSITE" id="PS51900">
    <property type="entry name" value="CB"/>
    <property type="match status" value="1"/>
</dbReference>
<gene>
    <name evidence="9" type="ORF">UFOPK2399_00154</name>
</gene>
<feature type="domain" description="Core-binding (CB)" evidence="8">
    <location>
        <begin position="73"/>
        <end position="153"/>
    </location>
</feature>
<keyword evidence="6" id="KW-1160">Virus entry into host cell</keyword>
<dbReference type="Gene3D" id="1.10.443.10">
    <property type="entry name" value="Intergrase catalytic core"/>
    <property type="match status" value="1"/>
</dbReference>
<protein>
    <submittedName>
        <fullName evidence="9">Unannotated protein</fullName>
    </submittedName>
</protein>
<keyword evidence="3" id="KW-0238">DNA-binding</keyword>
<dbReference type="GO" id="GO:0006310">
    <property type="term" value="P:DNA recombination"/>
    <property type="evidence" value="ECO:0007669"/>
    <property type="project" value="UniProtKB-KW"/>
</dbReference>
<evidence type="ECO:0000256" key="6">
    <source>
        <dbReference type="ARBA" id="ARBA00023296"/>
    </source>
</evidence>
<keyword evidence="2" id="KW-0229">DNA integration</keyword>
<organism evidence="9">
    <name type="scientific">freshwater metagenome</name>
    <dbReference type="NCBI Taxonomy" id="449393"/>
    <lineage>
        <taxon>unclassified sequences</taxon>
        <taxon>metagenomes</taxon>
        <taxon>ecological metagenomes</taxon>
    </lineage>
</organism>
<proteinExistence type="inferred from homology"/>
<evidence type="ECO:0000256" key="2">
    <source>
        <dbReference type="ARBA" id="ARBA00022908"/>
    </source>
</evidence>
<dbReference type="AlphaFoldDB" id="A0A6J6ND10"/>
<dbReference type="PANTHER" id="PTHR30629">
    <property type="entry name" value="PROPHAGE INTEGRASE"/>
    <property type="match status" value="1"/>
</dbReference>
<dbReference type="InterPro" id="IPR050808">
    <property type="entry name" value="Phage_Integrase"/>
</dbReference>
<evidence type="ECO:0000256" key="4">
    <source>
        <dbReference type="ARBA" id="ARBA00023172"/>
    </source>
</evidence>
<dbReference type="PANTHER" id="PTHR30629:SF2">
    <property type="entry name" value="PROPHAGE INTEGRASE INTS-RELATED"/>
    <property type="match status" value="1"/>
</dbReference>
<dbReference type="InterPro" id="IPR010998">
    <property type="entry name" value="Integrase_recombinase_N"/>
</dbReference>
<dbReference type="PROSITE" id="PS51898">
    <property type="entry name" value="TYR_RECOMBINASE"/>
    <property type="match status" value="1"/>
</dbReference>
<reference evidence="9" key="1">
    <citation type="submission" date="2020-05" db="EMBL/GenBank/DDBJ databases">
        <authorList>
            <person name="Chiriac C."/>
            <person name="Salcher M."/>
            <person name="Ghai R."/>
            <person name="Kavagutti S V."/>
        </authorList>
    </citation>
    <scope>NUCLEOTIDE SEQUENCE</scope>
</reference>
<sequence length="356" mass="39867">MASAWIEPFSTGSEKRRYRVRYRLGGAETNPQYGGKFSTKQEAKARCQWIEGELAAMRVPDLKRLVTEQPKAPTFSTVAKAWQASRVDVRDSTKVQHQVALGRVLPDLGTRRIDEITVADVAALVVKMTGKGQARETIRKSVTALSMVLDFAGITPNPARDRIQVRLPRQEKETPEPPTADHIEAVAWFMPHNYRLALCVLDHTGCRVGEMDAAKIGDLDEQRHGWLIRASVSKTKRARWAILPDTLWDALIATLPPREDRDANTSLFNVTDDRLRMAIARACKAAAVPRFSPHGLRDRRISLGHKAGLSWAEIGDSVGQQSRKVTADTYGFVIADYREVDYSTVLREPQTTETLR</sequence>
<evidence type="ECO:0000259" key="8">
    <source>
        <dbReference type="PROSITE" id="PS51900"/>
    </source>
</evidence>
<dbReference type="GO" id="GO:0046718">
    <property type="term" value="P:symbiont entry into host cell"/>
    <property type="evidence" value="ECO:0007669"/>
    <property type="project" value="UniProtKB-KW"/>
</dbReference>
<keyword evidence="4" id="KW-0233">DNA recombination</keyword>
<dbReference type="InterPro" id="IPR002104">
    <property type="entry name" value="Integrase_catalytic"/>
</dbReference>
<evidence type="ECO:0000256" key="5">
    <source>
        <dbReference type="ARBA" id="ARBA00023195"/>
    </source>
</evidence>
<accession>A0A6J6ND10</accession>
<evidence type="ECO:0000256" key="3">
    <source>
        <dbReference type="ARBA" id="ARBA00023125"/>
    </source>
</evidence>